<organism evidence="12 13">
    <name type="scientific">Verticillium longisporum</name>
    <name type="common">Verticillium dahliae var. longisporum</name>
    <dbReference type="NCBI Taxonomy" id="100787"/>
    <lineage>
        <taxon>Eukaryota</taxon>
        <taxon>Fungi</taxon>
        <taxon>Dikarya</taxon>
        <taxon>Ascomycota</taxon>
        <taxon>Pezizomycotina</taxon>
        <taxon>Sordariomycetes</taxon>
        <taxon>Hypocreomycetidae</taxon>
        <taxon>Glomerellales</taxon>
        <taxon>Plectosphaerellaceae</taxon>
        <taxon>Verticillium</taxon>
    </lineage>
</organism>
<feature type="transmembrane region" description="Helical" evidence="10">
    <location>
        <begin position="388"/>
        <end position="409"/>
    </location>
</feature>
<feature type="transmembrane region" description="Helical" evidence="10">
    <location>
        <begin position="880"/>
        <end position="903"/>
    </location>
</feature>
<evidence type="ECO:0000256" key="2">
    <source>
        <dbReference type="ARBA" id="ARBA00008335"/>
    </source>
</evidence>
<evidence type="ECO:0000313" key="12">
    <source>
        <dbReference type="EMBL" id="CRK14345.1"/>
    </source>
</evidence>
<feature type="transmembrane region" description="Helical" evidence="10">
    <location>
        <begin position="224"/>
        <end position="246"/>
    </location>
</feature>
<feature type="transmembrane region" description="Helical" evidence="10">
    <location>
        <begin position="350"/>
        <end position="368"/>
    </location>
</feature>
<accession>A0A0G4KY85</accession>
<dbReference type="AlphaFoldDB" id="A0A0G4KY85"/>
<keyword evidence="8" id="KW-0406">Ion transport</keyword>
<protein>
    <recommendedName>
        <fullName evidence="11">Major facilitator superfamily (MFS) profile domain-containing protein</fullName>
    </recommendedName>
</protein>
<comment type="similarity">
    <text evidence="2">Belongs to the major facilitator superfamily.</text>
</comment>
<dbReference type="GO" id="GO:0010106">
    <property type="term" value="P:cellular response to iron ion starvation"/>
    <property type="evidence" value="ECO:0007669"/>
    <property type="project" value="UniProtKB-ARBA"/>
</dbReference>
<feature type="transmembrane region" description="Helical" evidence="10">
    <location>
        <begin position="683"/>
        <end position="702"/>
    </location>
</feature>
<comment type="subcellular location">
    <subcellularLocation>
        <location evidence="1">Membrane</location>
        <topology evidence="1">Multi-pass membrane protein</topology>
    </subcellularLocation>
</comment>
<evidence type="ECO:0000256" key="8">
    <source>
        <dbReference type="ARBA" id="ARBA00023065"/>
    </source>
</evidence>
<feature type="transmembrane region" description="Helical" evidence="10">
    <location>
        <begin position="844"/>
        <end position="873"/>
    </location>
</feature>
<dbReference type="SUPFAM" id="SSF103473">
    <property type="entry name" value="MFS general substrate transporter"/>
    <property type="match status" value="2"/>
</dbReference>
<dbReference type="FunFam" id="1.20.1250.20:FF:000284">
    <property type="entry name" value="Siderophore iron transporter mirB"/>
    <property type="match status" value="2"/>
</dbReference>
<dbReference type="PROSITE" id="PS50850">
    <property type="entry name" value="MFS"/>
    <property type="match status" value="1"/>
</dbReference>
<feature type="transmembrane region" description="Helical" evidence="10">
    <location>
        <begin position="961"/>
        <end position="980"/>
    </location>
</feature>
<feature type="transmembrane region" description="Helical" evidence="10">
    <location>
        <begin position="168"/>
        <end position="188"/>
    </location>
</feature>
<evidence type="ECO:0000256" key="5">
    <source>
        <dbReference type="ARBA" id="ARBA00022692"/>
    </source>
</evidence>
<feature type="transmembrane region" description="Helical" evidence="10">
    <location>
        <begin position="471"/>
        <end position="496"/>
    </location>
</feature>
<gene>
    <name evidence="12" type="ORF">BN1708_002620</name>
</gene>
<evidence type="ECO:0000256" key="9">
    <source>
        <dbReference type="ARBA" id="ARBA00023136"/>
    </source>
</evidence>
<evidence type="ECO:0000256" key="3">
    <source>
        <dbReference type="ARBA" id="ARBA00022448"/>
    </source>
</evidence>
<evidence type="ECO:0000256" key="7">
    <source>
        <dbReference type="ARBA" id="ARBA00023004"/>
    </source>
</evidence>
<keyword evidence="13" id="KW-1185">Reference proteome</keyword>
<feature type="transmembrane region" description="Helical" evidence="10">
    <location>
        <begin position="108"/>
        <end position="127"/>
    </location>
</feature>
<sequence length="990" mass="107897">MAILDNLKNAVGRKTGGDAEAAAPAADLEIQAAPATAGADGGAIYDDEKNAIPDELVPSKDAQLVYAFGDSFLTYRSIWLLFLTNGFRLSILWGLTPYVTSDFQSHSLLTVIGIVSSAITAAVYIPMAKMLDVWGRAEGFLLMIGFATLGLVLMAVSENLATFCAAQVFYFVGFGGAIYTVCVLAADATNLRNRGLAFAFTSSPYMITAFAGSKAAEGFNGFNWRWGFGCMAIIVPMVTFPLFGVLKLNLRKAEKQGLINTREKSGRTIPQKIVYGLKEFDAFGVFLFAGGLTVFLLPFTLARSAPNGWSTDYIIAMIVVGFVTLVGFALYQVYLAPVPFLKHKFLTDRTVLGACLIDFTYQMSYSSWNSYFTSFLQVVNNVTVAEAGYVNSTFQVVSGVLLFIVGYLIRRTGRFRWLFFVAAAPATAGADGGAIYDDEKNAIPDELVPSKDAQLGVQKIQAVTLTWTKGYLAACLILIWLLFLTNGFRLSILWGLTPYVTSDFQSHSLLTVIGIVSSAITAAVYIPMAKMLDVWGRAEGFLLMIGFATLGLILMAVSENLATFCAAQVFYAVGFGGAIYTVCVLAADATNLRNRGLAFAFTSSPYMITAFAGSKAAEGFNGFNWRWGFGCMAIIVPIVTFPLFGVLKLNLREAEKQGLINTREKSGRTIPQTIVYGLKEFDAFGVFLFAGGLTVFLLPFTLARSAPNGWSTDYIIAMIVVGFVTLVGFALYQVYLAPVPFLKHKFLTDRTVLGACLIDFTYQMSYSSWNSYFTSFLQVVNNVTVAEAGYVNSTFQVVSGVLLFIVGYLIRRKGRFRWLFFVAVPFYVLGLGLMIHFRRPNGEIGYIVMCQIFTSIGGAIFILGMQIAVLAAVDHQHVAAALAMLFVSGGMGGAVGSTISGAIWTNTFLPALRRYLPEGVDALVVYGDIVAQLSYPVWEAPRGSRSSRRTAMRRRGCWRRTGIAGVLIVWICMLKDLNVGEMKQTKGVVF</sequence>
<evidence type="ECO:0000256" key="1">
    <source>
        <dbReference type="ARBA" id="ARBA00004141"/>
    </source>
</evidence>
<dbReference type="InterPro" id="IPR036259">
    <property type="entry name" value="MFS_trans_sf"/>
</dbReference>
<evidence type="ECO:0000259" key="11">
    <source>
        <dbReference type="PROSITE" id="PS50850"/>
    </source>
</evidence>
<feature type="transmembrane region" description="Helical" evidence="10">
    <location>
        <begin position="596"/>
        <end position="613"/>
    </location>
</feature>
<dbReference type="EMBL" id="CVQH01005557">
    <property type="protein sequence ID" value="CRK14345.1"/>
    <property type="molecule type" value="Genomic_DNA"/>
</dbReference>
<dbReference type="InterPro" id="IPR020846">
    <property type="entry name" value="MFS_dom"/>
</dbReference>
<keyword evidence="4" id="KW-0410">Iron transport</keyword>
<feature type="transmembrane region" description="Helical" evidence="10">
    <location>
        <begin position="313"/>
        <end position="338"/>
    </location>
</feature>
<feature type="domain" description="Major facilitator superfamily (MFS) profile" evidence="11">
    <location>
        <begin position="475"/>
        <end position="945"/>
    </location>
</feature>
<feature type="transmembrane region" description="Helical" evidence="10">
    <location>
        <begin position="540"/>
        <end position="557"/>
    </location>
</feature>
<keyword evidence="3" id="KW-0813">Transport</keyword>
<feature type="transmembrane region" description="Helical" evidence="10">
    <location>
        <begin position="789"/>
        <end position="811"/>
    </location>
</feature>
<dbReference type="Proteomes" id="UP000044602">
    <property type="component" value="Unassembled WGS sequence"/>
</dbReference>
<dbReference type="PANTHER" id="PTHR23501:SF50">
    <property type="entry name" value="MFS SIDEROCHROME IRON TRANSPORTER MIRB (AFU_ORTHOLOGUE AFUA_3G03640)-RELATED"/>
    <property type="match status" value="1"/>
</dbReference>
<keyword evidence="7" id="KW-0408">Iron</keyword>
<keyword evidence="9 10" id="KW-0472">Membrane</keyword>
<reference evidence="12 13" key="1">
    <citation type="submission" date="2015-05" db="EMBL/GenBank/DDBJ databases">
        <authorList>
            <person name="Wang D.B."/>
            <person name="Wang M."/>
        </authorList>
    </citation>
    <scope>NUCLEOTIDE SEQUENCE [LARGE SCALE GENOMIC DNA]</scope>
    <source>
        <strain evidence="12">VL1</strain>
    </source>
</reference>
<keyword evidence="5 10" id="KW-0812">Transmembrane</keyword>
<feature type="transmembrane region" description="Helical" evidence="10">
    <location>
        <begin position="508"/>
        <end position="528"/>
    </location>
</feature>
<dbReference type="InterPro" id="IPR011701">
    <property type="entry name" value="MFS"/>
</dbReference>
<name>A0A0G4KY85_VERLO</name>
<dbReference type="PANTHER" id="PTHR23501">
    <property type="entry name" value="MAJOR FACILITATOR SUPERFAMILY"/>
    <property type="match status" value="1"/>
</dbReference>
<feature type="transmembrane region" description="Helical" evidence="10">
    <location>
        <begin position="282"/>
        <end position="301"/>
    </location>
</feature>
<feature type="transmembrane region" description="Helical" evidence="10">
    <location>
        <begin position="195"/>
        <end position="212"/>
    </location>
</feature>
<dbReference type="Pfam" id="PF07690">
    <property type="entry name" value="MFS_1"/>
    <property type="match status" value="3"/>
</dbReference>
<feature type="transmembrane region" description="Helical" evidence="10">
    <location>
        <begin position="625"/>
        <end position="647"/>
    </location>
</feature>
<feature type="transmembrane region" description="Helical" evidence="10">
    <location>
        <begin position="714"/>
        <end position="739"/>
    </location>
</feature>
<dbReference type="GO" id="GO:0006826">
    <property type="term" value="P:iron ion transport"/>
    <property type="evidence" value="ECO:0007669"/>
    <property type="project" value="UniProtKB-KW"/>
</dbReference>
<proteinExistence type="inferred from homology"/>
<evidence type="ECO:0000256" key="4">
    <source>
        <dbReference type="ARBA" id="ARBA00022496"/>
    </source>
</evidence>
<keyword evidence="6 10" id="KW-1133">Transmembrane helix</keyword>
<feature type="transmembrane region" description="Helical" evidence="10">
    <location>
        <begin position="818"/>
        <end position="838"/>
    </location>
</feature>
<feature type="transmembrane region" description="Helical" evidence="10">
    <location>
        <begin position="139"/>
        <end position="156"/>
    </location>
</feature>
<dbReference type="GO" id="GO:0005886">
    <property type="term" value="C:plasma membrane"/>
    <property type="evidence" value="ECO:0007669"/>
    <property type="project" value="TreeGrafter"/>
</dbReference>
<evidence type="ECO:0000256" key="10">
    <source>
        <dbReference type="SAM" id="Phobius"/>
    </source>
</evidence>
<evidence type="ECO:0000256" key="6">
    <source>
        <dbReference type="ARBA" id="ARBA00022989"/>
    </source>
</evidence>
<feature type="transmembrane region" description="Helical" evidence="10">
    <location>
        <begin position="569"/>
        <end position="589"/>
    </location>
</feature>
<dbReference type="GO" id="GO:0022857">
    <property type="term" value="F:transmembrane transporter activity"/>
    <property type="evidence" value="ECO:0007669"/>
    <property type="project" value="InterPro"/>
</dbReference>
<dbReference type="FunFam" id="1.20.1250.20:FF:000302">
    <property type="entry name" value="MFS siderochrome iron transporter MirB"/>
    <property type="match status" value="1"/>
</dbReference>
<feature type="transmembrane region" description="Helical" evidence="10">
    <location>
        <begin position="78"/>
        <end position="96"/>
    </location>
</feature>
<evidence type="ECO:0000313" key="13">
    <source>
        <dbReference type="Proteomes" id="UP000044602"/>
    </source>
</evidence>
<dbReference type="Gene3D" id="1.20.1250.20">
    <property type="entry name" value="MFS general substrate transporter like domains"/>
    <property type="match status" value="4"/>
</dbReference>